<dbReference type="InterPro" id="IPR006656">
    <property type="entry name" value="Mopterin_OxRdtase"/>
</dbReference>
<evidence type="ECO:0000256" key="4">
    <source>
        <dbReference type="ARBA" id="ARBA00023014"/>
    </source>
</evidence>
<dbReference type="InterPro" id="IPR009010">
    <property type="entry name" value="Asp_de-COase-like_dom_sf"/>
</dbReference>
<accession>A0A918UK12</accession>
<dbReference type="SMART" id="SM00926">
    <property type="entry name" value="Molybdop_Fe4S4"/>
    <property type="match status" value="1"/>
</dbReference>
<protein>
    <submittedName>
        <fullName evidence="6">Formate dehydrogenase</fullName>
    </submittedName>
</protein>
<evidence type="ECO:0000313" key="7">
    <source>
        <dbReference type="Proteomes" id="UP000648075"/>
    </source>
</evidence>
<dbReference type="Pfam" id="PF00384">
    <property type="entry name" value="Molybdopterin"/>
    <property type="match status" value="1"/>
</dbReference>
<dbReference type="Gene3D" id="3.40.228.10">
    <property type="entry name" value="Dimethylsulfoxide Reductase, domain 2"/>
    <property type="match status" value="1"/>
</dbReference>
<dbReference type="Pfam" id="PF01568">
    <property type="entry name" value="Molydop_binding"/>
    <property type="match status" value="1"/>
</dbReference>
<comment type="caution">
    <text evidence="6">The sequence shown here is derived from an EMBL/GenBank/DDBJ whole genome shotgun (WGS) entry which is preliminary data.</text>
</comment>
<dbReference type="GO" id="GO:0016491">
    <property type="term" value="F:oxidoreductase activity"/>
    <property type="evidence" value="ECO:0007669"/>
    <property type="project" value="InterPro"/>
</dbReference>
<keyword evidence="2" id="KW-0479">Metal-binding</keyword>
<evidence type="ECO:0000313" key="6">
    <source>
        <dbReference type="EMBL" id="GGZ17180.1"/>
    </source>
</evidence>
<keyword evidence="4" id="KW-0411">Iron-sulfur</keyword>
<comment type="similarity">
    <text evidence="1">Belongs to the prokaryotic molybdopterin-containing oxidoreductase family.</text>
</comment>
<dbReference type="AlphaFoldDB" id="A0A918UK12"/>
<dbReference type="RefSeq" id="WP_189622547.1">
    <property type="nucleotide sequence ID" value="NZ_BMZA01000033.1"/>
</dbReference>
<dbReference type="Proteomes" id="UP000648075">
    <property type="component" value="Unassembled WGS sequence"/>
</dbReference>
<dbReference type="EMBL" id="BMZA01000033">
    <property type="protein sequence ID" value="GGZ17180.1"/>
    <property type="molecule type" value="Genomic_DNA"/>
</dbReference>
<dbReference type="GO" id="GO:0043546">
    <property type="term" value="F:molybdopterin cofactor binding"/>
    <property type="evidence" value="ECO:0007669"/>
    <property type="project" value="InterPro"/>
</dbReference>
<evidence type="ECO:0000256" key="1">
    <source>
        <dbReference type="ARBA" id="ARBA00010312"/>
    </source>
</evidence>
<name>A0A918UK12_9SPHN</name>
<dbReference type="PANTHER" id="PTHR43742:SF6">
    <property type="entry name" value="OXIDOREDUCTASE YYAE-RELATED"/>
    <property type="match status" value="1"/>
</dbReference>
<keyword evidence="7" id="KW-1185">Reference proteome</keyword>
<dbReference type="Gene3D" id="2.20.25.90">
    <property type="entry name" value="ADC-like domains"/>
    <property type="match status" value="1"/>
</dbReference>
<dbReference type="SUPFAM" id="SSF53706">
    <property type="entry name" value="Formate dehydrogenase/DMSO reductase, domains 1-3"/>
    <property type="match status" value="1"/>
</dbReference>
<dbReference type="Gene3D" id="3.40.50.740">
    <property type="match status" value="1"/>
</dbReference>
<sequence length="718" mass="77637">MAQEKTTFCRICEPGCSLVAALDDNGRVQSLRPNLDDPIGGVACHKGPSYLAVHNDPDRLNWPRRRKNPRSEPRGQFVDVEWEDAIEEIAARIKSLIAEHGPNSVAFFTGNPFAFNSTAFPLAQAVIGALGTKMRFSVNTQDAVNRIAAAEAVFGTQGAQFVPDLEATNYLLCVGSNPMVSRWTMMATPNNPDLLKSMAKRGAKIVFVNPRVIESSSELTGETLQIKPGTDVYFLAALLEAIHQLGRFDHDVLERRAIHVDGLIDFVSKYPAEAVAEVTGIPAETIRLVADEFSNASGAVAYSATGLNQSGHGVLGAWLIDMLNLVTGNLGRPGGSLKPAGLAFDLPAIVRREVVHTSIGDFNLSDPIGYTNLPSVVLPDLIEAGDIRALINLGGNPLLSIGGEARLRAAFEKLDLLVSIDIYPSATAEMSDFALPGVDWLERPDFNYAGAFGMQTHPHLRYADPVVSPTAGRRSDWWFMGRLAQALGISSPLDAVPEDKDGFSALEALFATQDLTIDMLRAAPGNAIRFPDVPPESLFERCVKHPHGRIDCCPAEFVTSGLFQRCDEQFAERLNEPEGLMRLISRRTPHMHNGSLSNVEILRSGRQGLAPLLVCGADAQRLGLADGDPVRVSTDSGEIETRAFIDDTLRPGVVAMTHGFGHRHAYGLSVAQRSPGANFNALPPTGPGTFEPLSNMSLLSGVKVHVERMPPTLEWLAQ</sequence>
<dbReference type="PROSITE" id="PS51669">
    <property type="entry name" value="4FE4S_MOW_BIS_MGD"/>
    <property type="match status" value="1"/>
</dbReference>
<proteinExistence type="inferred from homology"/>
<evidence type="ECO:0000256" key="2">
    <source>
        <dbReference type="ARBA" id="ARBA00022723"/>
    </source>
</evidence>
<dbReference type="PANTHER" id="PTHR43742">
    <property type="entry name" value="TRIMETHYLAMINE-N-OXIDE REDUCTASE"/>
    <property type="match status" value="1"/>
</dbReference>
<gene>
    <name evidence="6" type="ORF">GCM10011614_34660</name>
</gene>
<dbReference type="InterPro" id="IPR050612">
    <property type="entry name" value="Prok_Mopterin_Oxidored"/>
</dbReference>
<dbReference type="GO" id="GO:0051536">
    <property type="term" value="F:iron-sulfur cluster binding"/>
    <property type="evidence" value="ECO:0007669"/>
    <property type="project" value="UniProtKB-KW"/>
</dbReference>
<dbReference type="InterPro" id="IPR006963">
    <property type="entry name" value="Mopterin_OxRdtase_4Fe-4S_dom"/>
</dbReference>
<evidence type="ECO:0000259" key="5">
    <source>
        <dbReference type="PROSITE" id="PS51669"/>
    </source>
</evidence>
<reference evidence="6" key="1">
    <citation type="journal article" date="2014" name="Int. J. Syst. Evol. Microbiol.">
        <title>Complete genome sequence of Corynebacterium casei LMG S-19264T (=DSM 44701T), isolated from a smear-ripened cheese.</title>
        <authorList>
            <consortium name="US DOE Joint Genome Institute (JGI-PGF)"/>
            <person name="Walter F."/>
            <person name="Albersmeier A."/>
            <person name="Kalinowski J."/>
            <person name="Ruckert C."/>
        </authorList>
    </citation>
    <scope>NUCLEOTIDE SEQUENCE</scope>
    <source>
        <strain evidence="6">KCTC 32255</strain>
    </source>
</reference>
<keyword evidence="3" id="KW-0408">Iron</keyword>
<dbReference type="InterPro" id="IPR006657">
    <property type="entry name" value="MoPterin_dinucl-bd_dom"/>
</dbReference>
<dbReference type="GO" id="GO:0046872">
    <property type="term" value="F:metal ion binding"/>
    <property type="evidence" value="ECO:0007669"/>
    <property type="project" value="UniProtKB-KW"/>
</dbReference>
<dbReference type="SUPFAM" id="SSF50692">
    <property type="entry name" value="ADC-like"/>
    <property type="match status" value="1"/>
</dbReference>
<reference evidence="6" key="2">
    <citation type="submission" date="2020-09" db="EMBL/GenBank/DDBJ databases">
        <authorList>
            <person name="Sun Q."/>
            <person name="Kim S."/>
        </authorList>
    </citation>
    <scope>NUCLEOTIDE SEQUENCE</scope>
    <source>
        <strain evidence="6">KCTC 32255</strain>
    </source>
</reference>
<dbReference type="Gene3D" id="2.40.40.20">
    <property type="match status" value="1"/>
</dbReference>
<organism evidence="6 7">
    <name type="scientific">Novosphingobium colocasiae</name>
    <dbReference type="NCBI Taxonomy" id="1256513"/>
    <lineage>
        <taxon>Bacteria</taxon>
        <taxon>Pseudomonadati</taxon>
        <taxon>Pseudomonadota</taxon>
        <taxon>Alphaproteobacteria</taxon>
        <taxon>Sphingomonadales</taxon>
        <taxon>Sphingomonadaceae</taxon>
        <taxon>Novosphingobium</taxon>
    </lineage>
</organism>
<feature type="domain" description="4Fe-4S Mo/W bis-MGD-type" evidence="5">
    <location>
        <begin position="2"/>
        <end position="58"/>
    </location>
</feature>
<evidence type="ECO:0000256" key="3">
    <source>
        <dbReference type="ARBA" id="ARBA00023004"/>
    </source>
</evidence>